<protein>
    <recommendedName>
        <fullName evidence="3">FAD/NAD(P)-binding domain-containing protein</fullName>
    </recommendedName>
</protein>
<organism evidence="2">
    <name type="scientific">Dissoconium aciculare CBS 342.82</name>
    <dbReference type="NCBI Taxonomy" id="1314786"/>
    <lineage>
        <taxon>Eukaryota</taxon>
        <taxon>Fungi</taxon>
        <taxon>Dikarya</taxon>
        <taxon>Ascomycota</taxon>
        <taxon>Pezizomycotina</taxon>
        <taxon>Dothideomycetes</taxon>
        <taxon>Dothideomycetidae</taxon>
        <taxon>Mycosphaerellales</taxon>
        <taxon>Dissoconiaceae</taxon>
        <taxon>Dissoconium</taxon>
    </lineage>
</organism>
<gene>
    <name evidence="2" type="ORF">K489DRAFT_381486</name>
</gene>
<reference evidence="2" key="1">
    <citation type="submission" date="2020-01" db="EMBL/GenBank/DDBJ databases">
        <authorList>
            <consortium name="DOE Joint Genome Institute"/>
            <person name="Haridas S."/>
            <person name="Albert R."/>
            <person name="Binder M."/>
            <person name="Bloem J."/>
            <person name="Labutti K."/>
            <person name="Salamov A."/>
            <person name="Andreopoulos B."/>
            <person name="Baker S.E."/>
            <person name="Barry K."/>
            <person name="Bills G."/>
            <person name="Bluhm B.H."/>
            <person name="Cannon C."/>
            <person name="Castanera R."/>
            <person name="Culley D.E."/>
            <person name="Daum C."/>
            <person name="Ezra D."/>
            <person name="Gonzalez J.B."/>
            <person name="Henrissat B."/>
            <person name="Kuo A."/>
            <person name="Liang C."/>
            <person name="Lipzen A."/>
            <person name="Lutzoni F."/>
            <person name="Magnuson J."/>
            <person name="Mondo S."/>
            <person name="Nolan M."/>
            <person name="Ohm R."/>
            <person name="Pangilinan J."/>
            <person name="Park H.-J."/>
            <person name="Ramirez L."/>
            <person name="Alfaro M."/>
            <person name="Sun H."/>
            <person name="Tritt A."/>
            <person name="Yoshinaga Y."/>
            <person name="Zwiers L.-H."/>
            <person name="Turgeon B.G."/>
            <person name="Goodwin S.B."/>
            <person name="Spatafora J.W."/>
            <person name="Crous P.W."/>
            <person name="Grigoriev I.V."/>
        </authorList>
    </citation>
    <scope>NUCLEOTIDE SEQUENCE</scope>
    <source>
        <strain evidence="2">CBS 342.82</strain>
    </source>
</reference>
<dbReference type="InterPro" id="IPR036188">
    <property type="entry name" value="FAD/NAD-bd_sf"/>
</dbReference>
<dbReference type="Pfam" id="PF13450">
    <property type="entry name" value="NAD_binding_8"/>
    <property type="match status" value="1"/>
</dbReference>
<dbReference type="SUPFAM" id="SSF51905">
    <property type="entry name" value="FAD/NAD(P)-binding domain"/>
    <property type="match status" value="1"/>
</dbReference>
<keyword evidence="1" id="KW-1185">Reference proteome</keyword>
<dbReference type="OrthoDB" id="74360at2759"/>
<reference evidence="2" key="2">
    <citation type="submission" date="2020-04" db="EMBL/GenBank/DDBJ databases">
        <authorList>
            <consortium name="NCBI Genome Project"/>
        </authorList>
    </citation>
    <scope>NUCLEOTIDE SEQUENCE</scope>
    <source>
        <strain evidence="2">CBS 342.82</strain>
    </source>
</reference>
<dbReference type="Gene3D" id="3.50.50.60">
    <property type="entry name" value="FAD/NAD(P)-binding domain"/>
    <property type="match status" value="1"/>
</dbReference>
<dbReference type="AlphaFoldDB" id="A0A6J3M0C8"/>
<dbReference type="GeneID" id="54362933"/>
<dbReference type="Proteomes" id="UP000504637">
    <property type="component" value="Unplaced"/>
</dbReference>
<evidence type="ECO:0000313" key="2">
    <source>
        <dbReference type="RefSeq" id="XP_033458526.1"/>
    </source>
</evidence>
<evidence type="ECO:0008006" key="3">
    <source>
        <dbReference type="Google" id="ProtNLM"/>
    </source>
</evidence>
<evidence type="ECO:0000313" key="1">
    <source>
        <dbReference type="Proteomes" id="UP000504637"/>
    </source>
</evidence>
<accession>A0A6J3M0C8</accession>
<proteinExistence type="predicted"/>
<dbReference type="RefSeq" id="XP_033458526.1">
    <property type="nucleotide sequence ID" value="XM_033605133.1"/>
</dbReference>
<reference evidence="2" key="3">
    <citation type="submission" date="2025-08" db="UniProtKB">
        <authorList>
            <consortium name="RefSeq"/>
        </authorList>
    </citation>
    <scope>IDENTIFICATION</scope>
    <source>
        <strain evidence="2">CBS 342.82</strain>
    </source>
</reference>
<name>A0A6J3M0C8_9PEZI</name>
<sequence>MLEKIPYHPAAAPSHPKAAEWTPKFLYRDPADPPKVTIRDDFYGTRRKLRIGVLGAGISGIDFLHHLTENIPAESYEVVVYDKNEDVGGVVCRWVLIYV</sequence>